<gene>
    <name evidence="2" type="ORF">WH47_05174</name>
</gene>
<organism evidence="2 3">
    <name type="scientific">Habropoda laboriosa</name>
    <dbReference type="NCBI Taxonomy" id="597456"/>
    <lineage>
        <taxon>Eukaryota</taxon>
        <taxon>Metazoa</taxon>
        <taxon>Ecdysozoa</taxon>
        <taxon>Arthropoda</taxon>
        <taxon>Hexapoda</taxon>
        <taxon>Insecta</taxon>
        <taxon>Pterygota</taxon>
        <taxon>Neoptera</taxon>
        <taxon>Endopterygota</taxon>
        <taxon>Hymenoptera</taxon>
        <taxon>Apocrita</taxon>
        <taxon>Aculeata</taxon>
        <taxon>Apoidea</taxon>
        <taxon>Anthophila</taxon>
        <taxon>Apidae</taxon>
        <taxon>Habropoda</taxon>
    </lineage>
</organism>
<proteinExistence type="predicted"/>
<dbReference type="AlphaFoldDB" id="A0A0L7QSG2"/>
<evidence type="ECO:0000313" key="3">
    <source>
        <dbReference type="Proteomes" id="UP000053825"/>
    </source>
</evidence>
<dbReference type="Proteomes" id="UP000053825">
    <property type="component" value="Unassembled WGS sequence"/>
</dbReference>
<accession>A0A0L7QSG2</accession>
<reference evidence="2 3" key="1">
    <citation type="submission" date="2015-07" db="EMBL/GenBank/DDBJ databases">
        <title>The genome of Habropoda laboriosa.</title>
        <authorList>
            <person name="Pan H."/>
            <person name="Kapheim K."/>
        </authorList>
    </citation>
    <scope>NUCLEOTIDE SEQUENCE [LARGE SCALE GENOMIC DNA]</scope>
    <source>
        <strain evidence="2">0110345459</strain>
    </source>
</reference>
<sequence length="58" mass="7012">MPIPIHDSMKRNATDWQSLQGHKRNVTSRRNCQFFIVEHIFSNFSIDNIETYYPDRQK</sequence>
<evidence type="ECO:0000313" key="2">
    <source>
        <dbReference type="EMBL" id="KOC61570.1"/>
    </source>
</evidence>
<feature type="region of interest" description="Disordered" evidence="1">
    <location>
        <begin position="1"/>
        <end position="22"/>
    </location>
</feature>
<evidence type="ECO:0000256" key="1">
    <source>
        <dbReference type="SAM" id="MobiDB-lite"/>
    </source>
</evidence>
<keyword evidence="3" id="KW-1185">Reference proteome</keyword>
<name>A0A0L7QSG2_9HYME</name>
<protein>
    <submittedName>
        <fullName evidence="2">Uncharacterized protein</fullName>
    </submittedName>
</protein>
<dbReference type="EMBL" id="KQ414758">
    <property type="protein sequence ID" value="KOC61570.1"/>
    <property type="molecule type" value="Genomic_DNA"/>
</dbReference>